<evidence type="ECO:0000256" key="4">
    <source>
        <dbReference type="PROSITE-ProRule" id="PRU00027"/>
    </source>
</evidence>
<dbReference type="SUPFAM" id="SSF57667">
    <property type="entry name" value="beta-beta-alpha zinc fingers"/>
    <property type="match status" value="1"/>
</dbReference>
<dbReference type="VEuPathDB" id="VectorBase:GBRI009524"/>
<evidence type="ECO:0000256" key="3">
    <source>
        <dbReference type="ARBA" id="ARBA00022833"/>
    </source>
</evidence>
<protein>
    <recommendedName>
        <fullName evidence="5">BED-type domain-containing protein</fullName>
    </recommendedName>
</protein>
<feature type="domain" description="BED-type" evidence="5">
    <location>
        <begin position="17"/>
        <end position="60"/>
    </location>
</feature>
<dbReference type="SMART" id="SM00614">
    <property type="entry name" value="ZnF_BED"/>
    <property type="match status" value="1"/>
</dbReference>
<accession>A0A1A9W7Y8</accession>
<evidence type="ECO:0000259" key="5">
    <source>
        <dbReference type="PROSITE" id="PS50808"/>
    </source>
</evidence>
<dbReference type="EnsemblMetazoa" id="GBRI009524-RA">
    <property type="protein sequence ID" value="GBRI009524-PA"/>
    <property type="gene ID" value="GBRI009524"/>
</dbReference>
<proteinExistence type="predicted"/>
<keyword evidence="7" id="KW-1185">Reference proteome</keyword>
<keyword evidence="2 4" id="KW-0863">Zinc-finger</keyword>
<evidence type="ECO:0000313" key="6">
    <source>
        <dbReference type="EnsemblMetazoa" id="GBRI009524-PA"/>
    </source>
</evidence>
<keyword evidence="3" id="KW-0862">Zinc</keyword>
<keyword evidence="1" id="KW-0479">Metal-binding</keyword>
<sequence>MSSSENESIKDSDRGQRRTSLVWKYFDKISKSKIRCRICGHEQNYQCTTGNILRHLKNKHQLDATIKGLKDPKNIKRMQELDASCQISENSLKLATTAPYSIKRDHLFKREFRKREPPSLCENSLNESYEDKDEPVINFDYNELLNSTKKDNIILTQTAANTNKLKDDLIIAETEYFREKAAYFRMQKHLAALQAKKLKLELEELFAKYKMKS</sequence>
<evidence type="ECO:0000256" key="2">
    <source>
        <dbReference type="ARBA" id="ARBA00022771"/>
    </source>
</evidence>
<reference evidence="6" key="2">
    <citation type="submission" date="2020-05" db="UniProtKB">
        <authorList>
            <consortium name="EnsemblMetazoa"/>
        </authorList>
    </citation>
    <scope>IDENTIFICATION</scope>
    <source>
        <strain evidence="6">IAEA</strain>
    </source>
</reference>
<evidence type="ECO:0000313" key="7">
    <source>
        <dbReference type="Proteomes" id="UP000091820"/>
    </source>
</evidence>
<evidence type="ECO:0000256" key="1">
    <source>
        <dbReference type="ARBA" id="ARBA00022723"/>
    </source>
</evidence>
<dbReference type="InterPro" id="IPR003656">
    <property type="entry name" value="Znf_BED"/>
</dbReference>
<dbReference type="PROSITE" id="PS50808">
    <property type="entry name" value="ZF_BED"/>
    <property type="match status" value="1"/>
</dbReference>
<dbReference type="Proteomes" id="UP000091820">
    <property type="component" value="Unassembled WGS sequence"/>
</dbReference>
<organism evidence="6 7">
    <name type="scientific">Glossina brevipalpis</name>
    <dbReference type="NCBI Taxonomy" id="37001"/>
    <lineage>
        <taxon>Eukaryota</taxon>
        <taxon>Metazoa</taxon>
        <taxon>Ecdysozoa</taxon>
        <taxon>Arthropoda</taxon>
        <taxon>Hexapoda</taxon>
        <taxon>Insecta</taxon>
        <taxon>Pterygota</taxon>
        <taxon>Neoptera</taxon>
        <taxon>Endopterygota</taxon>
        <taxon>Diptera</taxon>
        <taxon>Brachycera</taxon>
        <taxon>Muscomorpha</taxon>
        <taxon>Hippoboscoidea</taxon>
        <taxon>Glossinidae</taxon>
        <taxon>Glossina</taxon>
    </lineage>
</organism>
<dbReference type="Pfam" id="PF02892">
    <property type="entry name" value="zf-BED"/>
    <property type="match status" value="1"/>
</dbReference>
<name>A0A1A9W7Y8_9MUSC</name>
<reference evidence="7" key="1">
    <citation type="submission" date="2014-03" db="EMBL/GenBank/DDBJ databases">
        <authorList>
            <person name="Aksoy S."/>
            <person name="Warren W."/>
            <person name="Wilson R.K."/>
        </authorList>
    </citation>
    <scope>NUCLEOTIDE SEQUENCE [LARGE SCALE GENOMIC DNA]</scope>
    <source>
        <strain evidence="7">IAEA</strain>
    </source>
</reference>
<dbReference type="GO" id="GO:0003677">
    <property type="term" value="F:DNA binding"/>
    <property type="evidence" value="ECO:0007669"/>
    <property type="project" value="InterPro"/>
</dbReference>
<dbReference type="AlphaFoldDB" id="A0A1A9W7Y8"/>
<dbReference type="GO" id="GO:0008270">
    <property type="term" value="F:zinc ion binding"/>
    <property type="evidence" value="ECO:0007669"/>
    <property type="project" value="UniProtKB-KW"/>
</dbReference>
<dbReference type="InterPro" id="IPR036236">
    <property type="entry name" value="Znf_C2H2_sf"/>
</dbReference>